<dbReference type="RefSeq" id="WP_217897007.1">
    <property type="nucleotide sequence ID" value="NZ_FZOU01000001.1"/>
</dbReference>
<evidence type="ECO:0000313" key="2">
    <source>
        <dbReference type="EMBL" id="SNS42840.1"/>
    </source>
</evidence>
<dbReference type="SUPFAM" id="SSF103481">
    <property type="entry name" value="Multidrug resistance efflux transporter EmrE"/>
    <property type="match status" value="1"/>
</dbReference>
<keyword evidence="1" id="KW-0472">Membrane</keyword>
<dbReference type="Proteomes" id="UP000198356">
    <property type="component" value="Unassembled WGS sequence"/>
</dbReference>
<accession>A0A239EDJ2</accession>
<evidence type="ECO:0000256" key="1">
    <source>
        <dbReference type="SAM" id="Phobius"/>
    </source>
</evidence>
<feature type="transmembrane region" description="Helical" evidence="1">
    <location>
        <begin position="101"/>
        <end position="118"/>
    </location>
</feature>
<gene>
    <name evidence="2" type="ORF">SAMN05421770_101926</name>
</gene>
<dbReference type="Gene3D" id="1.10.3730.20">
    <property type="match status" value="1"/>
</dbReference>
<evidence type="ECO:0000313" key="3">
    <source>
        <dbReference type="Proteomes" id="UP000198356"/>
    </source>
</evidence>
<keyword evidence="3" id="KW-1185">Reference proteome</keyword>
<dbReference type="AlphaFoldDB" id="A0A239EDJ2"/>
<dbReference type="InterPro" id="IPR037185">
    <property type="entry name" value="EmrE-like"/>
</dbReference>
<keyword evidence="1" id="KW-0812">Transmembrane</keyword>
<feature type="transmembrane region" description="Helical" evidence="1">
    <location>
        <begin position="70"/>
        <end position="89"/>
    </location>
</feature>
<organism evidence="2 3">
    <name type="scientific">Granulicella rosea</name>
    <dbReference type="NCBI Taxonomy" id="474952"/>
    <lineage>
        <taxon>Bacteria</taxon>
        <taxon>Pseudomonadati</taxon>
        <taxon>Acidobacteriota</taxon>
        <taxon>Terriglobia</taxon>
        <taxon>Terriglobales</taxon>
        <taxon>Acidobacteriaceae</taxon>
        <taxon>Granulicella</taxon>
    </lineage>
</organism>
<sequence length="120" mass="12759">MKSLLSQLVSTSIGAYFVLTLAASLEVFGDACFNSGLSSSNSSTRAMWFAIGVVVLGFYGLFVNLPQWDFGKLLGVYVVLFFVVAQIVAKLRFGQSPTPPILAGGALIVLGGIVMTFWKG</sequence>
<name>A0A239EDJ2_9BACT</name>
<dbReference type="EMBL" id="FZOU01000001">
    <property type="protein sequence ID" value="SNS42840.1"/>
    <property type="molecule type" value="Genomic_DNA"/>
</dbReference>
<reference evidence="2 3" key="1">
    <citation type="submission" date="2017-06" db="EMBL/GenBank/DDBJ databases">
        <authorList>
            <person name="Kim H.J."/>
            <person name="Triplett B.A."/>
        </authorList>
    </citation>
    <scope>NUCLEOTIDE SEQUENCE [LARGE SCALE GENOMIC DNA]</scope>
    <source>
        <strain evidence="2 3">DSM 18704</strain>
    </source>
</reference>
<feature type="transmembrane region" description="Helical" evidence="1">
    <location>
        <begin position="46"/>
        <end position="63"/>
    </location>
</feature>
<proteinExistence type="predicted"/>
<protein>
    <submittedName>
        <fullName evidence="2">Small multidrug resistance family-3 protein</fullName>
    </submittedName>
</protein>
<keyword evidence="1" id="KW-1133">Transmembrane helix</keyword>